<dbReference type="PANTHER" id="PTHR11661:SF1">
    <property type="entry name" value="LARGE RIBOSOMAL SUBUNIT PROTEIN UL11M"/>
    <property type="match status" value="1"/>
</dbReference>
<dbReference type="AlphaFoldDB" id="B2XX41"/>
<comment type="similarity">
    <text evidence="1">Belongs to the universal ribosomal protein uL11 family.</text>
</comment>
<evidence type="ECO:0000256" key="3">
    <source>
        <dbReference type="ARBA" id="ARBA00023274"/>
    </source>
</evidence>
<dbReference type="HAMAP" id="MF_00736">
    <property type="entry name" value="Ribosomal_uL11"/>
    <property type="match status" value="1"/>
</dbReference>
<reference evidence="5" key="1">
    <citation type="journal article" date="2008" name="Mol. Biol. Evol.">
        <title>Mitochondrial genome evolution in the social amoebae.</title>
        <authorList>
            <person name="Heidel A.J."/>
            <person name="Gloeckner G."/>
        </authorList>
    </citation>
    <scope>NUCLEOTIDE SEQUENCE</scope>
    <source>
        <strain evidence="5">PN500</strain>
    </source>
</reference>
<protein>
    <submittedName>
        <fullName evidence="5">Ribosomal protein L11</fullName>
    </submittedName>
</protein>
<organism evidence="5">
    <name type="scientific">Heterostelium pallidum</name>
    <name type="common">Cellular slime mold</name>
    <name type="synonym">Polysphondylium pallidum</name>
    <dbReference type="NCBI Taxonomy" id="13642"/>
    <lineage>
        <taxon>Eukaryota</taxon>
        <taxon>Amoebozoa</taxon>
        <taxon>Evosea</taxon>
        <taxon>Eumycetozoa</taxon>
        <taxon>Dictyostelia</taxon>
        <taxon>Acytosteliales</taxon>
        <taxon>Acytosteliaceae</taxon>
        <taxon>Heterostelium</taxon>
    </lineage>
</organism>
<dbReference type="EMBL" id="EU275726">
    <property type="protein sequence ID" value="ABX45163.1"/>
    <property type="molecule type" value="Genomic_DNA"/>
</dbReference>
<dbReference type="Pfam" id="PF03946">
    <property type="entry name" value="Ribosomal_L11_N"/>
    <property type="match status" value="1"/>
</dbReference>
<dbReference type="InterPro" id="IPR036796">
    <property type="entry name" value="Ribosomal_uL11_N_sf"/>
</dbReference>
<dbReference type="PANTHER" id="PTHR11661">
    <property type="entry name" value="60S RIBOSOMAL PROTEIN L12"/>
    <property type="match status" value="1"/>
</dbReference>
<keyword evidence="3" id="KW-0687">Ribonucleoprotein</keyword>
<keyword evidence="5" id="KW-0496">Mitochondrion</keyword>
<dbReference type="GO" id="GO:0005762">
    <property type="term" value="C:mitochondrial large ribosomal subunit"/>
    <property type="evidence" value="ECO:0007669"/>
    <property type="project" value="TreeGrafter"/>
</dbReference>
<sequence length="168" mass="19164">MNKYLSKKQNIKKEQVINKPLLVKLKLSIGAGNASMTPPLGPVLGQYGINIMEFCNEFNTETNQIEKGVVLKVNLYINVVKAFYFEIEMPKISILLKEVFKAEFLKSQNNKIYVEKKQLLQNCYKIAIFVCGFNNSALIDYHKVNSQFLKLCVLNLLGNCKSMGIYVK</sequence>
<evidence type="ECO:0000256" key="1">
    <source>
        <dbReference type="ARBA" id="ARBA00010537"/>
    </source>
</evidence>
<dbReference type="InterPro" id="IPR000911">
    <property type="entry name" value="Ribosomal_uL11"/>
</dbReference>
<dbReference type="GO" id="GO:0006412">
    <property type="term" value="P:translation"/>
    <property type="evidence" value="ECO:0007669"/>
    <property type="project" value="InterPro"/>
</dbReference>
<accession>B2XX41</accession>
<feature type="domain" description="Large ribosomal subunit protein uL11 N-terminal" evidence="4">
    <location>
        <begin position="26"/>
        <end position="81"/>
    </location>
</feature>
<dbReference type="CDD" id="cd00349">
    <property type="entry name" value="Ribosomal_L11"/>
    <property type="match status" value="1"/>
</dbReference>
<geneLocation type="mitochondrion" evidence="5"/>
<dbReference type="GO" id="GO:0070180">
    <property type="term" value="F:large ribosomal subunit rRNA binding"/>
    <property type="evidence" value="ECO:0007669"/>
    <property type="project" value="TreeGrafter"/>
</dbReference>
<dbReference type="Gene3D" id="3.30.1550.10">
    <property type="entry name" value="Ribosomal protein L11/L12, N-terminal domain"/>
    <property type="match status" value="1"/>
</dbReference>
<dbReference type="SMART" id="SM00649">
    <property type="entry name" value="RL11"/>
    <property type="match status" value="1"/>
</dbReference>
<dbReference type="InterPro" id="IPR020784">
    <property type="entry name" value="Ribosomal_uL11_N"/>
</dbReference>
<gene>
    <name evidence="5" type="primary">rpl11</name>
</gene>
<dbReference type="GO" id="GO:0003735">
    <property type="term" value="F:structural constituent of ribosome"/>
    <property type="evidence" value="ECO:0007669"/>
    <property type="project" value="InterPro"/>
</dbReference>
<evidence type="ECO:0000259" key="4">
    <source>
        <dbReference type="Pfam" id="PF03946"/>
    </source>
</evidence>
<keyword evidence="2 5" id="KW-0689">Ribosomal protein</keyword>
<name>B2XX41_HETPA</name>
<proteinExistence type="inferred from homology"/>
<dbReference type="SUPFAM" id="SSF54747">
    <property type="entry name" value="Ribosomal L11/L12e N-terminal domain"/>
    <property type="match status" value="1"/>
</dbReference>
<evidence type="ECO:0000313" key="5">
    <source>
        <dbReference type="EMBL" id="ABX45163.1"/>
    </source>
</evidence>
<evidence type="ECO:0000256" key="2">
    <source>
        <dbReference type="ARBA" id="ARBA00022980"/>
    </source>
</evidence>